<feature type="domain" description="PDZ" evidence="4">
    <location>
        <begin position="129"/>
        <end position="155"/>
    </location>
</feature>
<dbReference type="EMBL" id="HBIJ01014597">
    <property type="protein sequence ID" value="CAE0369019.1"/>
    <property type="molecule type" value="Transcribed_RNA"/>
</dbReference>
<dbReference type="Gene3D" id="2.30.42.10">
    <property type="match status" value="1"/>
</dbReference>
<dbReference type="GO" id="GO:0005737">
    <property type="term" value="C:cytoplasm"/>
    <property type="evidence" value="ECO:0007669"/>
    <property type="project" value="TreeGrafter"/>
</dbReference>
<evidence type="ECO:0000259" key="5">
    <source>
        <dbReference type="Pfam" id="PF18265"/>
    </source>
</evidence>
<evidence type="ECO:0000313" key="6">
    <source>
        <dbReference type="EMBL" id="CAE0369019.1"/>
    </source>
</evidence>
<evidence type="ECO:0000259" key="4">
    <source>
        <dbReference type="Pfam" id="PF17820"/>
    </source>
</evidence>
<evidence type="ECO:0000256" key="1">
    <source>
        <dbReference type="ARBA" id="ARBA00005256"/>
    </source>
</evidence>
<protein>
    <recommendedName>
        <fullName evidence="7">26S proteasome non-ATPase regulatory subunit 9</fullName>
    </recommendedName>
</protein>
<dbReference type="InterPro" id="IPR041489">
    <property type="entry name" value="PDZ_6"/>
</dbReference>
<dbReference type="FunFam" id="2.30.42.10:FF:000107">
    <property type="entry name" value="26S proteasome non-ATPase regulatory subunit 9"/>
    <property type="match status" value="1"/>
</dbReference>
<dbReference type="SUPFAM" id="SSF50156">
    <property type="entry name" value="PDZ domain-like"/>
    <property type="match status" value="1"/>
</dbReference>
<dbReference type="Pfam" id="PF17820">
    <property type="entry name" value="PDZ_6"/>
    <property type="match status" value="1"/>
</dbReference>
<dbReference type="Pfam" id="PF18265">
    <property type="entry name" value="Nas2_N"/>
    <property type="match status" value="1"/>
</dbReference>
<dbReference type="InterPro" id="IPR035269">
    <property type="entry name" value="PSMD9"/>
</dbReference>
<name>A0A7S3NNK9_9STRA</name>
<sequence>MDVDDIPETKSEAKIELDKAMKVRENLEAEAEAIESELKNPTPQGGKPPGVNGSLVDNEGFPRADVDLYRVRHLRNRLAHIQTDHKKIMQRIEQLLPILLSTTDSYEQNEEYHQGNTAVTSEERPFASITAVKSGSPADQAGLIVGDLLVRYGDITDFNGIAPFTQRHLNEAFLVKVFRPNFPRAFTLEVRPRAWSGPGLLGCNFVPHSSADSS</sequence>
<dbReference type="PANTHER" id="PTHR12651">
    <property type="entry name" value="26S PROTEASOME NON-ATPASE REGULATORY SUBUNIT 9"/>
    <property type="match status" value="1"/>
</dbReference>
<dbReference type="PANTHER" id="PTHR12651:SF1">
    <property type="entry name" value="26S PROTEASOME NON-ATPASE REGULATORY SUBUNIT 9"/>
    <property type="match status" value="1"/>
</dbReference>
<dbReference type="InterPro" id="IPR036034">
    <property type="entry name" value="PDZ_sf"/>
</dbReference>
<dbReference type="InterPro" id="IPR040815">
    <property type="entry name" value="Nas2_N"/>
</dbReference>
<accession>A0A7S3NNK9</accession>
<dbReference type="GO" id="GO:0070682">
    <property type="term" value="P:proteasome regulatory particle assembly"/>
    <property type="evidence" value="ECO:0007669"/>
    <property type="project" value="InterPro"/>
</dbReference>
<evidence type="ECO:0000256" key="3">
    <source>
        <dbReference type="SAM" id="MobiDB-lite"/>
    </source>
</evidence>
<comment type="similarity">
    <text evidence="1">Belongs to the proteasome subunit p27 family.</text>
</comment>
<reference evidence="6" key="1">
    <citation type="submission" date="2021-01" db="EMBL/GenBank/DDBJ databases">
        <authorList>
            <person name="Corre E."/>
            <person name="Pelletier E."/>
            <person name="Niang G."/>
            <person name="Scheremetjew M."/>
            <person name="Finn R."/>
            <person name="Kale V."/>
            <person name="Holt S."/>
            <person name="Cochrane G."/>
            <person name="Meng A."/>
            <person name="Brown T."/>
            <person name="Cohen L."/>
        </authorList>
    </citation>
    <scope>NUCLEOTIDE SEQUENCE</scope>
    <source>
        <strain evidence="6">CCMP1510</strain>
    </source>
</reference>
<organism evidence="6">
    <name type="scientific">Aureoumbra lagunensis</name>
    <dbReference type="NCBI Taxonomy" id="44058"/>
    <lineage>
        <taxon>Eukaryota</taxon>
        <taxon>Sar</taxon>
        <taxon>Stramenopiles</taxon>
        <taxon>Ochrophyta</taxon>
        <taxon>Pelagophyceae</taxon>
        <taxon>Pelagomonadales</taxon>
        <taxon>Aureoumbra</taxon>
    </lineage>
</organism>
<gene>
    <name evidence="6" type="ORF">ALAG00032_LOCUS9782</name>
</gene>
<evidence type="ECO:0000256" key="2">
    <source>
        <dbReference type="ARBA" id="ARBA00023186"/>
    </source>
</evidence>
<evidence type="ECO:0008006" key="7">
    <source>
        <dbReference type="Google" id="ProtNLM"/>
    </source>
</evidence>
<keyword evidence="2" id="KW-0143">Chaperone</keyword>
<dbReference type="GO" id="GO:0005634">
    <property type="term" value="C:nucleus"/>
    <property type="evidence" value="ECO:0007669"/>
    <property type="project" value="TreeGrafter"/>
</dbReference>
<dbReference type="AlphaFoldDB" id="A0A7S3NNK9"/>
<proteinExistence type="inferred from homology"/>
<dbReference type="Gene3D" id="6.10.140.1710">
    <property type="match status" value="1"/>
</dbReference>
<feature type="region of interest" description="Disordered" evidence="3">
    <location>
        <begin position="31"/>
        <end position="58"/>
    </location>
</feature>
<feature type="domain" description="Nas2 N-terminal" evidence="5">
    <location>
        <begin position="21"/>
        <end position="96"/>
    </location>
</feature>